<evidence type="ECO:0000256" key="1">
    <source>
        <dbReference type="SAM" id="MobiDB-lite"/>
    </source>
</evidence>
<organism evidence="2 3">
    <name type="scientific">Aeromonas caviae</name>
    <name type="common">Aeromonas punctata</name>
    <dbReference type="NCBI Taxonomy" id="648"/>
    <lineage>
        <taxon>Bacteria</taxon>
        <taxon>Pseudomonadati</taxon>
        <taxon>Pseudomonadota</taxon>
        <taxon>Gammaproteobacteria</taxon>
        <taxon>Aeromonadales</taxon>
        <taxon>Aeromonadaceae</taxon>
        <taxon>Aeromonas</taxon>
    </lineage>
</organism>
<protein>
    <submittedName>
        <fullName evidence="2">Uncharacterized protein</fullName>
    </submittedName>
</protein>
<evidence type="ECO:0000313" key="2">
    <source>
        <dbReference type="EMBL" id="MDX7723190.1"/>
    </source>
</evidence>
<dbReference type="AlphaFoldDB" id="A0AAW9F1P2"/>
<sequence>MKKHSDIDDGIIHLNGDVADRKRAEQKLKDAKGSGKERLTDDEDETLDELKTRLSKRAKLAASGDPEAMEQMTKSLGHSISNFLRRRVRREQPLAKSLRAGQRLVLPVRSGGVSDNLLLKASAAYEAGIITGTQLNTIDVAHRSGFRIDDAELLAKIRGA</sequence>
<gene>
    <name evidence="2" type="ORF">SJS77_22650</name>
</gene>
<dbReference type="EMBL" id="JAWZVU010000225">
    <property type="protein sequence ID" value="MDX7723190.1"/>
    <property type="molecule type" value="Genomic_DNA"/>
</dbReference>
<evidence type="ECO:0000313" key="3">
    <source>
        <dbReference type="Proteomes" id="UP001277183"/>
    </source>
</evidence>
<name>A0AAW9F1P2_AERCA</name>
<feature type="compositionally biased region" description="Basic and acidic residues" evidence="1">
    <location>
        <begin position="18"/>
        <end position="39"/>
    </location>
</feature>
<dbReference type="RefSeq" id="WP_005298712.1">
    <property type="nucleotide sequence ID" value="NZ_JAWZVC010000102.1"/>
</dbReference>
<accession>A0AAW9F1P2</accession>
<reference evidence="2" key="1">
    <citation type="submission" date="2023-11" db="EMBL/GenBank/DDBJ databases">
        <title>WGS of Aeromonas in Northern Israel.</title>
        <authorList>
            <person name="Hershko Y."/>
        </authorList>
    </citation>
    <scope>NUCLEOTIDE SEQUENCE</scope>
    <source>
        <strain evidence="2">77416</strain>
    </source>
</reference>
<feature type="region of interest" description="Disordered" evidence="1">
    <location>
        <begin position="18"/>
        <end position="48"/>
    </location>
</feature>
<comment type="caution">
    <text evidence="2">The sequence shown here is derived from an EMBL/GenBank/DDBJ whole genome shotgun (WGS) entry which is preliminary data.</text>
</comment>
<proteinExistence type="predicted"/>
<dbReference type="Proteomes" id="UP001277183">
    <property type="component" value="Unassembled WGS sequence"/>
</dbReference>